<accession>A0A5C0WFV2</accession>
<evidence type="ECO:0008006" key="4">
    <source>
        <dbReference type="Google" id="ProtNLM"/>
    </source>
</evidence>
<feature type="region of interest" description="Disordered" evidence="1">
    <location>
        <begin position="1"/>
        <end position="26"/>
    </location>
</feature>
<reference evidence="2 3" key="1">
    <citation type="journal article" date="2018" name="Plant Biotechnol. Rep.">
        <title>Diversity and antifungal activity of endophytic bacteria associated with Panax ginseng seedlings.</title>
        <authorList>
            <person name="Park J.M."/>
            <person name="Hong C.E."/>
            <person name="Jo S.H."/>
        </authorList>
    </citation>
    <scope>NUCLEOTIDE SEQUENCE [LARGE SCALE GENOMIC DNA]</scope>
    <source>
        <strain evidence="2 3">PgKB20</strain>
    </source>
</reference>
<evidence type="ECO:0000313" key="3">
    <source>
        <dbReference type="Proteomes" id="UP000325032"/>
    </source>
</evidence>
<sequence>MNINTSYTAASNNQNRIDSKDQSTIKSTNEVMTESDRRMKILDEKYEKINEQNKRFNDPQDHIYNKYRNPYSSYFRSDLTKPEREAAYIMEMSWARNNKGGQYDFNDAIFRNEKRYDSTQESVEKKILNRQKVNEQLQDLFSKNGISIPKNTNLTFTIDPNNFKLVVGGSKDESLMKQIEDLLNTTNNTRELFFHIMKSRNDDSTQFTPDSLAKFHLVNQIKTVTGYNLKDLSIVNGQFVTDNGTNIFDLYKEELLKNPYTAENARIAASHYGSQLFDLAKNGFDSIPDLVLSIGYQNGSLQDIGQKVNYGVKKTID</sequence>
<evidence type="ECO:0000256" key="1">
    <source>
        <dbReference type="SAM" id="MobiDB-lite"/>
    </source>
</evidence>
<dbReference type="RefSeq" id="WP_149126092.1">
    <property type="nucleotide sequence ID" value="NZ_CP043404.1"/>
</dbReference>
<proteinExistence type="predicted"/>
<dbReference type="InterPro" id="IPR032617">
    <property type="entry name" value="DUF4885"/>
</dbReference>
<protein>
    <recommendedName>
        <fullName evidence="4">DUF4885 domain-containing protein</fullName>
    </recommendedName>
</protein>
<dbReference type="AlphaFoldDB" id="A0A5C0WFV2"/>
<dbReference type="GeneID" id="61768371"/>
<dbReference type="Proteomes" id="UP000325032">
    <property type="component" value="Chromosome"/>
</dbReference>
<name>A0A5C0WFV2_BACIA</name>
<gene>
    <name evidence="2" type="ORF">FX981_01589</name>
</gene>
<dbReference type="Pfam" id="PF16226">
    <property type="entry name" value="DUF4885"/>
    <property type="match status" value="1"/>
</dbReference>
<keyword evidence="3" id="KW-1185">Reference proteome</keyword>
<feature type="compositionally biased region" description="Polar residues" evidence="1">
    <location>
        <begin position="1"/>
        <end position="16"/>
    </location>
</feature>
<evidence type="ECO:0000313" key="2">
    <source>
        <dbReference type="EMBL" id="QEK63352.1"/>
    </source>
</evidence>
<organism evidence="2 3">
    <name type="scientific">Bacillus safensis</name>
    <dbReference type="NCBI Taxonomy" id="561879"/>
    <lineage>
        <taxon>Bacteria</taxon>
        <taxon>Bacillati</taxon>
        <taxon>Bacillota</taxon>
        <taxon>Bacilli</taxon>
        <taxon>Bacillales</taxon>
        <taxon>Bacillaceae</taxon>
        <taxon>Bacillus</taxon>
    </lineage>
</organism>
<dbReference type="EMBL" id="CP043404">
    <property type="protein sequence ID" value="QEK63352.1"/>
    <property type="molecule type" value="Genomic_DNA"/>
</dbReference>